<dbReference type="GO" id="GO:0015171">
    <property type="term" value="F:amino acid transmembrane transporter activity"/>
    <property type="evidence" value="ECO:0007669"/>
    <property type="project" value="TreeGrafter"/>
</dbReference>
<keyword evidence="8" id="KW-1185">Reference proteome</keyword>
<dbReference type="PANTHER" id="PTHR30086:SF20">
    <property type="entry name" value="ARGININE EXPORTER PROTEIN ARGO-RELATED"/>
    <property type="match status" value="1"/>
</dbReference>
<feature type="transmembrane region" description="Helical" evidence="6">
    <location>
        <begin position="205"/>
        <end position="227"/>
    </location>
</feature>
<dbReference type="EMBL" id="PNFZ01000003">
    <property type="protein sequence ID" value="PMB98036.1"/>
    <property type="molecule type" value="Genomic_DNA"/>
</dbReference>
<dbReference type="Pfam" id="PF01810">
    <property type="entry name" value="LysE"/>
    <property type="match status" value="1"/>
</dbReference>
<feature type="transmembrane region" description="Helical" evidence="6">
    <location>
        <begin position="56"/>
        <end position="80"/>
    </location>
</feature>
<evidence type="ECO:0000256" key="2">
    <source>
        <dbReference type="ARBA" id="ARBA00022475"/>
    </source>
</evidence>
<dbReference type="OrthoDB" id="3175972at2"/>
<feature type="transmembrane region" description="Helical" evidence="6">
    <location>
        <begin position="239"/>
        <end position="260"/>
    </location>
</feature>
<dbReference type="GO" id="GO:0005886">
    <property type="term" value="C:plasma membrane"/>
    <property type="evidence" value="ECO:0007669"/>
    <property type="project" value="UniProtKB-SubCell"/>
</dbReference>
<keyword evidence="4 6" id="KW-1133">Transmembrane helix</keyword>
<proteinExistence type="predicted"/>
<reference evidence="7 8" key="1">
    <citation type="submission" date="2017-09" db="EMBL/GenBank/DDBJ databases">
        <title>Bacterial strain isolated from the female urinary microbiota.</title>
        <authorList>
            <person name="Thomas-White K."/>
            <person name="Kumar N."/>
            <person name="Forster S."/>
            <person name="Putonti C."/>
            <person name="Lawley T."/>
            <person name="Wolfe A.J."/>
        </authorList>
    </citation>
    <scope>NUCLEOTIDE SEQUENCE [LARGE SCALE GENOMIC DNA]</scope>
    <source>
        <strain evidence="7 8">UMB0680</strain>
    </source>
</reference>
<keyword evidence="2" id="KW-1003">Cell membrane</keyword>
<comment type="caution">
    <text evidence="7">The sequence shown here is derived from an EMBL/GenBank/DDBJ whole genome shotgun (WGS) entry which is preliminary data.</text>
</comment>
<sequence>MAGAHKGCSPRCSEEVLVTLTVFGALFAASVGISVTPGPETMLVLRYGALRRRAGLFCTTGTALGALGWAVLAITGVAAIMQREPALLAAVKTVGGIYLLFLGAKAAYPLLRSWWATRRARSRGGMLTAATASGAAAGAGIGAPAGTASTGALDLGEVNASLRTPSALSSFTTGLFTALTNPKSGLFFLAVLPTFIPADPALLDYAIVVGTIVGCLGLYAAGLALVADRVSTLLRTPRADIVLDIVSASVLGILGVLILAL</sequence>
<evidence type="ECO:0000256" key="3">
    <source>
        <dbReference type="ARBA" id="ARBA00022692"/>
    </source>
</evidence>
<evidence type="ECO:0000313" key="8">
    <source>
        <dbReference type="Proteomes" id="UP000235703"/>
    </source>
</evidence>
<dbReference type="Proteomes" id="UP000235703">
    <property type="component" value="Unassembled WGS sequence"/>
</dbReference>
<dbReference type="InterPro" id="IPR001123">
    <property type="entry name" value="LeuE-type"/>
</dbReference>
<gene>
    <name evidence="7" type="ORF">CJ198_06540</name>
</gene>
<feature type="transmembrane region" description="Helical" evidence="6">
    <location>
        <begin position="16"/>
        <end position="35"/>
    </location>
</feature>
<comment type="subcellular location">
    <subcellularLocation>
        <location evidence="1">Cell membrane</location>
        <topology evidence="1">Multi-pass membrane protein</topology>
    </subcellularLocation>
</comment>
<evidence type="ECO:0008006" key="9">
    <source>
        <dbReference type="Google" id="ProtNLM"/>
    </source>
</evidence>
<organism evidence="7 8">
    <name type="scientific">Brevibacterium luteolum</name>
    <dbReference type="NCBI Taxonomy" id="199591"/>
    <lineage>
        <taxon>Bacteria</taxon>
        <taxon>Bacillati</taxon>
        <taxon>Actinomycetota</taxon>
        <taxon>Actinomycetes</taxon>
        <taxon>Micrococcales</taxon>
        <taxon>Brevibacteriaceae</taxon>
        <taxon>Brevibacterium</taxon>
    </lineage>
</organism>
<keyword evidence="5 6" id="KW-0472">Membrane</keyword>
<evidence type="ECO:0000256" key="4">
    <source>
        <dbReference type="ARBA" id="ARBA00022989"/>
    </source>
</evidence>
<evidence type="ECO:0000256" key="5">
    <source>
        <dbReference type="ARBA" id="ARBA00023136"/>
    </source>
</evidence>
<evidence type="ECO:0000256" key="1">
    <source>
        <dbReference type="ARBA" id="ARBA00004651"/>
    </source>
</evidence>
<name>A0A2N6PH81_9MICO</name>
<evidence type="ECO:0000313" key="7">
    <source>
        <dbReference type="EMBL" id="PMB98036.1"/>
    </source>
</evidence>
<protein>
    <recommendedName>
        <fullName evidence="9">LysE family translocator</fullName>
    </recommendedName>
</protein>
<accession>A0A2N6PH81</accession>
<dbReference type="PANTHER" id="PTHR30086">
    <property type="entry name" value="ARGININE EXPORTER PROTEIN ARGO"/>
    <property type="match status" value="1"/>
</dbReference>
<evidence type="ECO:0000256" key="6">
    <source>
        <dbReference type="SAM" id="Phobius"/>
    </source>
</evidence>
<keyword evidence="3 6" id="KW-0812">Transmembrane</keyword>
<dbReference type="AlphaFoldDB" id="A0A2N6PH81"/>